<sequence length="355" mass="41138">MIFCNCCAGDELKSTKDQYVLPSDYIYSPLKIYGYPYLNKQDSYIYFPTDGHYEVINYHKSPEPFKKLEKHELSVPKYNSKIVSPSYYEVSPPTPFKKTEPQKLILPESIKSERIKISPLDEESILKKYDTKEPRHPKASNIIIKSSNGEVSTLTEGGKKFENSYHKKHGFKTSEGYNNDQKYSKGKKDSYEKKHDLGDENSEKKNKQSNFEDHEQSEDDNNQGHKENGENYNLKKHHKKGSKAKGYHNVFMKDEYKKDHIFYDNADERGHFSKHGSDHTKYHNDDYELKKGSHINADKESASSKKQSSTDKKKYDVADENYKKEYNHSSNDGNSQEFKLESGKSGYNVAITHSV</sequence>
<dbReference type="OrthoDB" id="6432502at2759"/>
<keyword evidence="3" id="KW-1185">Reference proteome</keyword>
<dbReference type="InterPro" id="IPR031959">
    <property type="entry name" value="DUF4779"/>
</dbReference>
<proteinExistence type="predicted"/>
<dbReference type="EMBL" id="OU895878">
    <property type="protein sequence ID" value="CAG9803782.1"/>
    <property type="molecule type" value="Genomic_DNA"/>
</dbReference>
<feature type="compositionally biased region" description="Basic and acidic residues" evidence="1">
    <location>
        <begin position="268"/>
        <end position="327"/>
    </location>
</feature>
<feature type="region of interest" description="Disordered" evidence="1">
    <location>
        <begin position="268"/>
        <end position="355"/>
    </location>
</feature>
<gene>
    <name evidence="2" type="ORF">CHIRRI_LOCUS6678</name>
</gene>
<evidence type="ECO:0000313" key="3">
    <source>
        <dbReference type="Proteomes" id="UP001153620"/>
    </source>
</evidence>
<name>A0A9N9WTR4_9DIPT</name>
<accession>A0A9N9WTR4</accession>
<protein>
    <submittedName>
        <fullName evidence="2">Uncharacterized protein</fullName>
    </submittedName>
</protein>
<reference evidence="2" key="1">
    <citation type="submission" date="2022-01" db="EMBL/GenBank/DDBJ databases">
        <authorList>
            <person name="King R."/>
        </authorList>
    </citation>
    <scope>NUCLEOTIDE SEQUENCE</scope>
</reference>
<feature type="compositionally biased region" description="Basic and acidic residues" evidence="1">
    <location>
        <begin position="182"/>
        <end position="214"/>
    </location>
</feature>
<dbReference type="AlphaFoldDB" id="A0A9N9WTR4"/>
<evidence type="ECO:0000313" key="2">
    <source>
        <dbReference type="EMBL" id="CAG9803782.1"/>
    </source>
</evidence>
<dbReference type="Proteomes" id="UP001153620">
    <property type="component" value="Chromosome 2"/>
</dbReference>
<evidence type="ECO:0000256" key="1">
    <source>
        <dbReference type="SAM" id="MobiDB-lite"/>
    </source>
</evidence>
<reference evidence="2" key="2">
    <citation type="submission" date="2022-10" db="EMBL/GenBank/DDBJ databases">
        <authorList>
            <consortium name="ENA_rothamsted_submissions"/>
            <consortium name="culmorum"/>
            <person name="King R."/>
        </authorList>
    </citation>
    <scope>NUCLEOTIDE SEQUENCE</scope>
</reference>
<organism evidence="2 3">
    <name type="scientific">Chironomus riparius</name>
    <dbReference type="NCBI Taxonomy" id="315576"/>
    <lineage>
        <taxon>Eukaryota</taxon>
        <taxon>Metazoa</taxon>
        <taxon>Ecdysozoa</taxon>
        <taxon>Arthropoda</taxon>
        <taxon>Hexapoda</taxon>
        <taxon>Insecta</taxon>
        <taxon>Pterygota</taxon>
        <taxon>Neoptera</taxon>
        <taxon>Endopterygota</taxon>
        <taxon>Diptera</taxon>
        <taxon>Nematocera</taxon>
        <taxon>Chironomoidea</taxon>
        <taxon>Chironomidae</taxon>
        <taxon>Chironominae</taxon>
        <taxon>Chironomus</taxon>
    </lineage>
</organism>
<dbReference type="Pfam" id="PF16009">
    <property type="entry name" value="DUF4779"/>
    <property type="match status" value="1"/>
</dbReference>
<feature type="compositionally biased region" description="Basic residues" evidence="1">
    <location>
        <begin position="234"/>
        <end position="246"/>
    </location>
</feature>
<feature type="compositionally biased region" description="Polar residues" evidence="1">
    <location>
        <begin position="328"/>
        <end position="337"/>
    </location>
</feature>
<feature type="region of interest" description="Disordered" evidence="1">
    <location>
        <begin position="169"/>
        <end position="246"/>
    </location>
</feature>